<keyword evidence="10 12" id="KW-0804">Transcription</keyword>
<reference evidence="14 15" key="1">
    <citation type="journal article" date="2023" name="BMC Biol.">
        <title>The compact genome of the sponge Oopsacas minuta (Hexactinellida) is lacking key metazoan core genes.</title>
        <authorList>
            <person name="Santini S."/>
            <person name="Schenkelaars Q."/>
            <person name="Jourda C."/>
            <person name="Duchesne M."/>
            <person name="Belahbib H."/>
            <person name="Rocher C."/>
            <person name="Selva M."/>
            <person name="Riesgo A."/>
            <person name="Vervoort M."/>
            <person name="Leys S.P."/>
            <person name="Kodjabachian L."/>
            <person name="Le Bivic A."/>
            <person name="Borchiellini C."/>
            <person name="Claverie J.M."/>
            <person name="Renard E."/>
        </authorList>
    </citation>
    <scope>NUCLEOTIDE SEQUENCE [LARGE SCALE GENOMIC DNA]</scope>
    <source>
        <strain evidence="14">SPO-2</strain>
    </source>
</reference>
<dbReference type="SUPFAM" id="SSF63393">
    <property type="entry name" value="RNA polymerase subunits"/>
    <property type="match status" value="1"/>
</dbReference>
<evidence type="ECO:0000256" key="5">
    <source>
        <dbReference type="ARBA" id="ARBA00022723"/>
    </source>
</evidence>
<evidence type="ECO:0000256" key="3">
    <source>
        <dbReference type="ARBA" id="ARBA00020182"/>
    </source>
</evidence>
<dbReference type="PANTHER" id="PTHR12882:SF1">
    <property type="entry name" value="TRANSCRIPTION ELONGATION FACTOR SPT4"/>
    <property type="match status" value="1"/>
</dbReference>
<sequence length="122" mass="13933">METGELNSEIIPRELRNLRACKLCSLVKPIDHFLYYGCDNCEHLLKMRKNKALVDDFTSNTYDGIISLMSPKDSWVGKWKRLEGFVPGCYAISVTGELPSTKVEELRDAGIRYRSRDSSVKN</sequence>
<feature type="domain" description="Spt4/RpoE2 zinc finger" evidence="13">
    <location>
        <begin position="18"/>
        <end position="95"/>
    </location>
</feature>
<evidence type="ECO:0000256" key="4">
    <source>
        <dbReference type="ARBA" id="ARBA00022491"/>
    </source>
</evidence>
<evidence type="ECO:0000259" key="13">
    <source>
        <dbReference type="SMART" id="SM01389"/>
    </source>
</evidence>
<evidence type="ECO:0000256" key="6">
    <source>
        <dbReference type="ARBA" id="ARBA00022771"/>
    </source>
</evidence>
<proteinExistence type="inferred from homology"/>
<evidence type="ECO:0000256" key="7">
    <source>
        <dbReference type="ARBA" id="ARBA00022833"/>
    </source>
</evidence>
<name>A0AAV7JQY3_9METZ</name>
<dbReference type="GO" id="GO:0140673">
    <property type="term" value="P:transcription elongation-coupled chromatin remodeling"/>
    <property type="evidence" value="ECO:0007669"/>
    <property type="project" value="InterPro"/>
</dbReference>
<evidence type="ECO:0000256" key="12">
    <source>
        <dbReference type="PIRNR" id="PIRNR025023"/>
    </source>
</evidence>
<comment type="function">
    <text evidence="12">Component of the DRB sensitivity-inducing factor complex (DSIF complex), which regulates transcription elongation by RNA polymerase II.</text>
</comment>
<evidence type="ECO:0000313" key="15">
    <source>
        <dbReference type="Proteomes" id="UP001165289"/>
    </source>
</evidence>
<keyword evidence="15" id="KW-1185">Reference proteome</keyword>
<dbReference type="InterPro" id="IPR029040">
    <property type="entry name" value="RPABC4/Spt4"/>
</dbReference>
<comment type="caution">
    <text evidence="14">The sequence shown here is derived from an EMBL/GenBank/DDBJ whole genome shotgun (WGS) entry which is preliminary data.</text>
</comment>
<keyword evidence="8" id="KW-0805">Transcription regulation</keyword>
<keyword evidence="5" id="KW-0479">Metal-binding</keyword>
<keyword evidence="7" id="KW-0862">Zinc</keyword>
<protein>
    <recommendedName>
        <fullName evidence="3 12">Transcription elongation factor SPT4</fullName>
    </recommendedName>
</protein>
<evidence type="ECO:0000256" key="11">
    <source>
        <dbReference type="ARBA" id="ARBA00023242"/>
    </source>
</evidence>
<keyword evidence="4" id="KW-0678">Repressor</keyword>
<organism evidence="14 15">
    <name type="scientific">Oopsacas minuta</name>
    <dbReference type="NCBI Taxonomy" id="111878"/>
    <lineage>
        <taxon>Eukaryota</taxon>
        <taxon>Metazoa</taxon>
        <taxon>Porifera</taxon>
        <taxon>Hexactinellida</taxon>
        <taxon>Hexasterophora</taxon>
        <taxon>Lyssacinosida</taxon>
        <taxon>Leucopsacidae</taxon>
        <taxon>Oopsacas</taxon>
    </lineage>
</organism>
<comment type="subcellular location">
    <subcellularLocation>
        <location evidence="1 12">Nucleus</location>
    </subcellularLocation>
</comment>
<dbReference type="PIRSF" id="PIRSF025023">
    <property type="entry name" value="Spt4"/>
    <property type="match status" value="1"/>
</dbReference>
<dbReference type="Gene3D" id="3.30.40.210">
    <property type="match status" value="1"/>
</dbReference>
<dbReference type="Pfam" id="PF06093">
    <property type="entry name" value="Spt4"/>
    <property type="match status" value="1"/>
</dbReference>
<keyword evidence="6" id="KW-0863">Zinc-finger</keyword>
<dbReference type="CDD" id="cd07973">
    <property type="entry name" value="Spt4"/>
    <property type="match status" value="1"/>
</dbReference>
<gene>
    <name evidence="14" type="ORF">LOD99_5729</name>
</gene>
<evidence type="ECO:0000256" key="10">
    <source>
        <dbReference type="ARBA" id="ARBA00023163"/>
    </source>
</evidence>
<dbReference type="Proteomes" id="UP001165289">
    <property type="component" value="Unassembled WGS sequence"/>
</dbReference>
<dbReference type="GO" id="GO:0000993">
    <property type="term" value="F:RNA polymerase II complex binding"/>
    <property type="evidence" value="ECO:0007669"/>
    <property type="project" value="TreeGrafter"/>
</dbReference>
<dbReference type="AlphaFoldDB" id="A0AAV7JQY3"/>
<accession>A0AAV7JQY3</accession>
<dbReference type="GO" id="GO:0006355">
    <property type="term" value="P:regulation of DNA-templated transcription"/>
    <property type="evidence" value="ECO:0007669"/>
    <property type="project" value="InterPro"/>
</dbReference>
<dbReference type="PANTHER" id="PTHR12882">
    <property type="entry name" value="SUPPRESSOR OF TY 4"/>
    <property type="match status" value="1"/>
</dbReference>
<dbReference type="GO" id="GO:0032044">
    <property type="term" value="C:DSIF complex"/>
    <property type="evidence" value="ECO:0007669"/>
    <property type="project" value="TreeGrafter"/>
</dbReference>
<evidence type="ECO:0000256" key="9">
    <source>
        <dbReference type="ARBA" id="ARBA00023159"/>
    </source>
</evidence>
<evidence type="ECO:0000256" key="8">
    <source>
        <dbReference type="ARBA" id="ARBA00023015"/>
    </source>
</evidence>
<keyword evidence="11 12" id="KW-0539">Nucleus</keyword>
<dbReference type="InterPro" id="IPR009287">
    <property type="entry name" value="Spt4"/>
</dbReference>
<dbReference type="FunFam" id="3.30.40.210:FF:000001">
    <property type="entry name" value="Transcription elongation factor SPT4"/>
    <property type="match status" value="1"/>
</dbReference>
<keyword evidence="9" id="KW-0010">Activator</keyword>
<dbReference type="InterPro" id="IPR038510">
    <property type="entry name" value="Spt4_sf"/>
</dbReference>
<evidence type="ECO:0000313" key="14">
    <source>
        <dbReference type="EMBL" id="KAI6650889.1"/>
    </source>
</evidence>
<dbReference type="GO" id="GO:0008270">
    <property type="term" value="F:zinc ion binding"/>
    <property type="evidence" value="ECO:0007669"/>
    <property type="project" value="UniProtKB-KW"/>
</dbReference>
<comment type="similarity">
    <text evidence="2 12">Belongs to the SPT4 family.</text>
</comment>
<dbReference type="InterPro" id="IPR022800">
    <property type="entry name" value="Spt4/RpoE2_Znf"/>
</dbReference>
<dbReference type="SMART" id="SM01389">
    <property type="entry name" value="Spt4"/>
    <property type="match status" value="1"/>
</dbReference>
<evidence type="ECO:0000256" key="1">
    <source>
        <dbReference type="ARBA" id="ARBA00004123"/>
    </source>
</evidence>
<dbReference type="EMBL" id="JAKMXF010000309">
    <property type="protein sequence ID" value="KAI6650889.1"/>
    <property type="molecule type" value="Genomic_DNA"/>
</dbReference>
<evidence type="ECO:0000256" key="2">
    <source>
        <dbReference type="ARBA" id="ARBA00010464"/>
    </source>
</evidence>